<comment type="caution">
    <text evidence="1">The sequence shown here is derived from an EMBL/GenBank/DDBJ whole genome shotgun (WGS) entry which is preliminary data.</text>
</comment>
<keyword evidence="2" id="KW-1185">Reference proteome</keyword>
<gene>
    <name evidence="1" type="ORF">PoB_004120900</name>
</gene>
<name>A0AAV4B3S1_9GAST</name>
<accession>A0AAV4B3S1</accession>
<dbReference type="AlphaFoldDB" id="A0AAV4B3S1"/>
<evidence type="ECO:0000313" key="1">
    <source>
        <dbReference type="EMBL" id="GFO14704.1"/>
    </source>
</evidence>
<evidence type="ECO:0000313" key="2">
    <source>
        <dbReference type="Proteomes" id="UP000735302"/>
    </source>
</evidence>
<dbReference type="Proteomes" id="UP000735302">
    <property type="component" value="Unassembled WGS sequence"/>
</dbReference>
<protein>
    <submittedName>
        <fullName evidence="1">Uncharacterized protein</fullName>
    </submittedName>
</protein>
<reference evidence="1 2" key="1">
    <citation type="journal article" date="2021" name="Elife">
        <title>Chloroplast acquisition without the gene transfer in kleptoplastic sea slugs, Plakobranchus ocellatus.</title>
        <authorList>
            <person name="Maeda T."/>
            <person name="Takahashi S."/>
            <person name="Yoshida T."/>
            <person name="Shimamura S."/>
            <person name="Takaki Y."/>
            <person name="Nagai Y."/>
            <person name="Toyoda A."/>
            <person name="Suzuki Y."/>
            <person name="Arimoto A."/>
            <person name="Ishii H."/>
            <person name="Satoh N."/>
            <person name="Nishiyama T."/>
            <person name="Hasebe M."/>
            <person name="Maruyama T."/>
            <person name="Minagawa J."/>
            <person name="Obokata J."/>
            <person name="Shigenobu S."/>
        </authorList>
    </citation>
    <scope>NUCLEOTIDE SEQUENCE [LARGE SCALE GENOMIC DNA]</scope>
</reference>
<dbReference type="EMBL" id="BLXT01004580">
    <property type="protein sequence ID" value="GFO14704.1"/>
    <property type="molecule type" value="Genomic_DNA"/>
</dbReference>
<sequence length="101" mass="12067">MLKELGEYYEIWVTVEEERSKETWMSHGTRVSQGNILVHCCRYMYVCKIKCFVKRHDTPDAIRSRAARPFHVSDLFLGMQNDCWDLFLCTDDHFDKVLILF</sequence>
<organism evidence="1 2">
    <name type="scientific">Plakobranchus ocellatus</name>
    <dbReference type="NCBI Taxonomy" id="259542"/>
    <lineage>
        <taxon>Eukaryota</taxon>
        <taxon>Metazoa</taxon>
        <taxon>Spiralia</taxon>
        <taxon>Lophotrochozoa</taxon>
        <taxon>Mollusca</taxon>
        <taxon>Gastropoda</taxon>
        <taxon>Heterobranchia</taxon>
        <taxon>Euthyneura</taxon>
        <taxon>Panpulmonata</taxon>
        <taxon>Sacoglossa</taxon>
        <taxon>Placobranchoidea</taxon>
        <taxon>Plakobranchidae</taxon>
        <taxon>Plakobranchus</taxon>
    </lineage>
</organism>
<proteinExistence type="predicted"/>